<dbReference type="Pfam" id="PF13577">
    <property type="entry name" value="SnoaL_4"/>
    <property type="match status" value="1"/>
</dbReference>
<dbReference type="RefSeq" id="WP_086730037.1">
    <property type="nucleotide sequence ID" value="NZ_MUBM01000368.1"/>
</dbReference>
<protein>
    <submittedName>
        <fullName evidence="2">Nuclear transport factor 2 family protein</fullName>
    </submittedName>
</protein>
<evidence type="ECO:0000259" key="1">
    <source>
        <dbReference type="Pfam" id="PF13577"/>
    </source>
</evidence>
<name>A0ABV1VZM8_9ACTN</name>
<dbReference type="SUPFAM" id="SSF54427">
    <property type="entry name" value="NTF2-like"/>
    <property type="match status" value="1"/>
</dbReference>
<evidence type="ECO:0000313" key="3">
    <source>
        <dbReference type="Proteomes" id="UP001458415"/>
    </source>
</evidence>
<dbReference type="CDD" id="cd00531">
    <property type="entry name" value="NTF2_like"/>
    <property type="match status" value="1"/>
</dbReference>
<comment type="caution">
    <text evidence="2">The sequence shown here is derived from an EMBL/GenBank/DDBJ whole genome shotgun (WGS) entry which is preliminary data.</text>
</comment>
<keyword evidence="3" id="KW-1185">Reference proteome</keyword>
<proteinExistence type="predicted"/>
<feature type="domain" description="SnoaL-like" evidence="1">
    <location>
        <begin position="3"/>
        <end position="126"/>
    </location>
</feature>
<dbReference type="Gene3D" id="3.10.450.50">
    <property type="match status" value="1"/>
</dbReference>
<dbReference type="EMBL" id="JBEPCU010000119">
    <property type="protein sequence ID" value="MER6977383.1"/>
    <property type="molecule type" value="Genomic_DNA"/>
</dbReference>
<dbReference type="Proteomes" id="UP001458415">
    <property type="component" value="Unassembled WGS sequence"/>
</dbReference>
<gene>
    <name evidence="2" type="ORF">ABT317_10260</name>
</gene>
<dbReference type="InterPro" id="IPR032710">
    <property type="entry name" value="NTF2-like_dom_sf"/>
</dbReference>
<sequence>MPERNDIDNLINGYSQAYDSGDVAALADCFTDGAVFRMALPEGDPVVFEGKEAIMAMMTETLDSQSDQRRHCNSTIVVHGTENGVTRTTHYLTLLATEGGEIRLISAGVYKLEIVEDGGRLRMRRLDLALDRPY</sequence>
<evidence type="ECO:0000313" key="2">
    <source>
        <dbReference type="EMBL" id="MER6977383.1"/>
    </source>
</evidence>
<reference evidence="2 3" key="1">
    <citation type="submission" date="2024-06" db="EMBL/GenBank/DDBJ databases">
        <title>The Natural Products Discovery Center: Release of the First 8490 Sequenced Strains for Exploring Actinobacteria Biosynthetic Diversity.</title>
        <authorList>
            <person name="Kalkreuter E."/>
            <person name="Kautsar S.A."/>
            <person name="Yang D."/>
            <person name="Bader C.D."/>
            <person name="Teijaro C.N."/>
            <person name="Fluegel L."/>
            <person name="Davis C.M."/>
            <person name="Simpson J.R."/>
            <person name="Lauterbach L."/>
            <person name="Steele A.D."/>
            <person name="Gui C."/>
            <person name="Meng S."/>
            <person name="Li G."/>
            <person name="Viehrig K."/>
            <person name="Ye F."/>
            <person name="Su P."/>
            <person name="Kiefer A.F."/>
            <person name="Nichols A."/>
            <person name="Cepeda A.J."/>
            <person name="Yan W."/>
            <person name="Fan B."/>
            <person name="Jiang Y."/>
            <person name="Adhikari A."/>
            <person name="Zheng C.-J."/>
            <person name="Schuster L."/>
            <person name="Cowan T.M."/>
            <person name="Smanski M.J."/>
            <person name="Chevrette M.G."/>
            <person name="De Carvalho L.P.S."/>
            <person name="Shen B."/>
        </authorList>
    </citation>
    <scope>NUCLEOTIDE SEQUENCE [LARGE SCALE GENOMIC DNA]</scope>
    <source>
        <strain evidence="2 3">NPDC000634</strain>
    </source>
</reference>
<accession>A0ABV1VZM8</accession>
<dbReference type="InterPro" id="IPR037401">
    <property type="entry name" value="SnoaL-like"/>
</dbReference>
<organism evidence="2 3">
    <name type="scientific">Streptomyces carpinensis</name>
    <dbReference type="NCBI Taxonomy" id="66369"/>
    <lineage>
        <taxon>Bacteria</taxon>
        <taxon>Bacillati</taxon>
        <taxon>Actinomycetota</taxon>
        <taxon>Actinomycetes</taxon>
        <taxon>Kitasatosporales</taxon>
        <taxon>Streptomycetaceae</taxon>
        <taxon>Streptomyces</taxon>
    </lineage>
</organism>